<evidence type="ECO:0000313" key="4">
    <source>
        <dbReference type="EMBL" id="CAI5445165.1"/>
    </source>
</evidence>
<dbReference type="SUPFAM" id="SSF48452">
    <property type="entry name" value="TPR-like"/>
    <property type="match status" value="1"/>
</dbReference>
<dbReference type="GO" id="GO:0046854">
    <property type="term" value="P:phosphatidylinositol phosphate biosynthetic process"/>
    <property type="evidence" value="ECO:0007669"/>
    <property type="project" value="TreeGrafter"/>
</dbReference>
<dbReference type="Pfam" id="PF13428">
    <property type="entry name" value="TPR_14"/>
    <property type="match status" value="1"/>
</dbReference>
<accession>A0A9P1N294</accession>
<dbReference type="InterPro" id="IPR019734">
    <property type="entry name" value="TPR_rpt"/>
</dbReference>
<evidence type="ECO:0000313" key="5">
    <source>
        <dbReference type="Proteomes" id="UP001152747"/>
    </source>
</evidence>
<dbReference type="PANTHER" id="PTHR23083">
    <property type="entry name" value="TETRATRICOPEPTIDE REPEAT PROTEIN, TPR"/>
    <property type="match status" value="1"/>
</dbReference>
<sequence length="428" mass="47340">MRGNKFENGTDKKDLQYRSKIERLGAQEETIWEQRREKLSKAVNLIEECVSADPHDYLALYYAAYFHAISRDLESAKDRCSRSLALNSDQPCAIMLLSLIFSSYGDLKGALELIFFDYILKQNSEELRNLWILLRICWIFWKKRDACNYNTNTNSTFAYSGGLGIDEERSQKTLENGGSVLGREGSMKLGTPSLGRDLSANNTPIGLISTPSFTTNLSMPANASNIDLSIGDSGVAPSEGGQSSTSDSATITNGISDAWSKFRSQADIWMALAELYLAEGKLSEVSKCVEQAVVLFPHSPQAMYLKGRLLGYRAQKIEEKATAAKIRGEAKAAYLSALALAPNHSPSMSALAKLYSEEGNLKMAEHMLREMVRDDPLNCEWWQQLGCTLMKNGDAERATECLTAAADLDRSTPLLPFSIIPLVFPSSF</sequence>
<feature type="repeat" description="TPR" evidence="3">
    <location>
        <begin position="266"/>
        <end position="299"/>
    </location>
</feature>
<dbReference type="GO" id="GO:0005886">
    <property type="term" value="C:plasma membrane"/>
    <property type="evidence" value="ECO:0007669"/>
    <property type="project" value="TreeGrafter"/>
</dbReference>
<evidence type="ECO:0000256" key="2">
    <source>
        <dbReference type="ARBA" id="ARBA00038251"/>
    </source>
</evidence>
<dbReference type="Pfam" id="PF13181">
    <property type="entry name" value="TPR_8"/>
    <property type="match status" value="1"/>
</dbReference>
<evidence type="ECO:0000256" key="1">
    <source>
        <dbReference type="ARBA" id="ARBA00002550"/>
    </source>
</evidence>
<dbReference type="PANTHER" id="PTHR23083:SF464">
    <property type="entry name" value="TETRATRICOPEPTIDE REPEAT DOMAIN 7, ISOFORM A"/>
    <property type="match status" value="1"/>
</dbReference>
<comment type="similarity">
    <text evidence="2">Belongs to the YPP1 family.</text>
</comment>
<dbReference type="EMBL" id="CANHGI010000003">
    <property type="protein sequence ID" value="CAI5445165.1"/>
    <property type="molecule type" value="Genomic_DNA"/>
</dbReference>
<dbReference type="SMART" id="SM00028">
    <property type="entry name" value="TPR"/>
    <property type="match status" value="3"/>
</dbReference>
<dbReference type="GO" id="GO:0072659">
    <property type="term" value="P:protein localization to plasma membrane"/>
    <property type="evidence" value="ECO:0007669"/>
    <property type="project" value="TreeGrafter"/>
</dbReference>
<reference evidence="4" key="1">
    <citation type="submission" date="2022-11" db="EMBL/GenBank/DDBJ databases">
        <authorList>
            <person name="Kikuchi T."/>
        </authorList>
    </citation>
    <scope>NUCLEOTIDE SEQUENCE</scope>
    <source>
        <strain evidence="4">PS1010</strain>
    </source>
</reference>
<organism evidence="4 5">
    <name type="scientific">Caenorhabditis angaria</name>
    <dbReference type="NCBI Taxonomy" id="860376"/>
    <lineage>
        <taxon>Eukaryota</taxon>
        <taxon>Metazoa</taxon>
        <taxon>Ecdysozoa</taxon>
        <taxon>Nematoda</taxon>
        <taxon>Chromadorea</taxon>
        <taxon>Rhabditida</taxon>
        <taxon>Rhabditina</taxon>
        <taxon>Rhabditomorpha</taxon>
        <taxon>Rhabditoidea</taxon>
        <taxon>Rhabditidae</taxon>
        <taxon>Peloderinae</taxon>
        <taxon>Caenorhabditis</taxon>
    </lineage>
</organism>
<gene>
    <name evidence="4" type="ORF">CAMP_LOCUS7802</name>
</gene>
<proteinExistence type="inferred from homology"/>
<dbReference type="AlphaFoldDB" id="A0A9P1N294"/>
<comment type="caution">
    <text evidence="4">The sequence shown here is derived from an EMBL/GenBank/DDBJ whole genome shotgun (WGS) entry which is preliminary data.</text>
</comment>
<dbReference type="PROSITE" id="PS50005">
    <property type="entry name" value="TPR"/>
    <property type="match status" value="1"/>
</dbReference>
<keyword evidence="5" id="KW-1185">Reference proteome</keyword>
<comment type="function">
    <text evidence="1">Involved in endocytosis.</text>
</comment>
<dbReference type="InterPro" id="IPR011990">
    <property type="entry name" value="TPR-like_helical_dom_sf"/>
</dbReference>
<dbReference type="Gene3D" id="1.25.40.10">
    <property type="entry name" value="Tetratricopeptide repeat domain"/>
    <property type="match status" value="2"/>
</dbReference>
<dbReference type="OrthoDB" id="29013at2759"/>
<keyword evidence="3" id="KW-0802">TPR repeat</keyword>
<dbReference type="Proteomes" id="UP001152747">
    <property type="component" value="Unassembled WGS sequence"/>
</dbReference>
<name>A0A9P1N294_9PELO</name>
<dbReference type="InterPro" id="IPR051722">
    <property type="entry name" value="Endocytosis_PI4K-reg_protein"/>
</dbReference>
<evidence type="ECO:0000256" key="3">
    <source>
        <dbReference type="PROSITE-ProRule" id="PRU00339"/>
    </source>
</evidence>
<protein>
    <submittedName>
        <fullName evidence="4">Uncharacterized protein</fullName>
    </submittedName>
</protein>